<protein>
    <submittedName>
        <fullName evidence="1">Uncharacterized protein</fullName>
    </submittedName>
</protein>
<organism evidence="1 2">
    <name type="scientific">Candidatus Niyogibacteria bacterium RIFCSPLOWO2_02_FULL_45_13</name>
    <dbReference type="NCBI Taxonomy" id="1801725"/>
    <lineage>
        <taxon>Bacteria</taxon>
        <taxon>Candidatus Niyogiibacteriota</taxon>
    </lineage>
</organism>
<dbReference type="Pfam" id="PF09997">
    <property type="entry name" value="DUF2238"/>
    <property type="match status" value="1"/>
</dbReference>
<dbReference type="InterPro" id="IPR014509">
    <property type="entry name" value="YjdF-like"/>
</dbReference>
<evidence type="ECO:0000313" key="1">
    <source>
        <dbReference type="EMBL" id="OGZ30105.1"/>
    </source>
</evidence>
<dbReference type="EMBL" id="MHMR01000027">
    <property type="protein sequence ID" value="OGZ30105.1"/>
    <property type="molecule type" value="Genomic_DNA"/>
</dbReference>
<name>A0A1G2EWC7_9BACT</name>
<accession>A0A1G2EWC7</accession>
<gene>
    <name evidence="1" type="ORF">A3J00_03645</name>
</gene>
<proteinExistence type="predicted"/>
<reference evidence="1 2" key="1">
    <citation type="journal article" date="2016" name="Nat. Commun.">
        <title>Thousands of microbial genomes shed light on interconnected biogeochemical processes in an aquifer system.</title>
        <authorList>
            <person name="Anantharaman K."/>
            <person name="Brown C.T."/>
            <person name="Hug L.A."/>
            <person name="Sharon I."/>
            <person name="Castelle C.J."/>
            <person name="Probst A.J."/>
            <person name="Thomas B.C."/>
            <person name="Singh A."/>
            <person name="Wilkins M.J."/>
            <person name="Karaoz U."/>
            <person name="Brodie E.L."/>
            <person name="Williams K.H."/>
            <person name="Hubbard S.S."/>
            <person name="Banfield J.F."/>
        </authorList>
    </citation>
    <scope>NUCLEOTIDE SEQUENCE [LARGE SCALE GENOMIC DNA]</scope>
</reference>
<sequence>MFLSVQICAQKNPRTAGFLALGGFWIFFAWTWGPLSPFNLWAGNNLLFSLKWWFDALGHSAAGVMLTITFLHIYKTPQRSLELERDEQKFESLIWKIKLKTFYVAVIWEILEMSFDWYKNGYTFTELVTNIQKGGADTTIDIALTAFCGAFLMECYERYKIKSRKKHPDKYIQIDRKIELILALHGEVMEDLRLIRTEDRKERIARLKEAAKRLTKFLRKKAI</sequence>
<dbReference type="AlphaFoldDB" id="A0A1G2EWC7"/>
<comment type="caution">
    <text evidence="1">The sequence shown here is derived from an EMBL/GenBank/DDBJ whole genome shotgun (WGS) entry which is preliminary data.</text>
</comment>
<evidence type="ECO:0000313" key="2">
    <source>
        <dbReference type="Proteomes" id="UP000178428"/>
    </source>
</evidence>
<dbReference type="Proteomes" id="UP000178428">
    <property type="component" value="Unassembled WGS sequence"/>
</dbReference>